<keyword evidence="1" id="KW-1185">Reference proteome</keyword>
<reference evidence="2" key="1">
    <citation type="submission" date="2016-11" db="UniProtKB">
        <authorList>
            <consortium name="WormBaseParasite"/>
        </authorList>
    </citation>
    <scope>IDENTIFICATION</scope>
</reference>
<evidence type="ECO:0000313" key="1">
    <source>
        <dbReference type="Proteomes" id="UP000095287"/>
    </source>
</evidence>
<accession>A0A1I8AMH4</accession>
<dbReference type="WBParaSite" id="L893_g6952.t1">
    <property type="protein sequence ID" value="L893_g6952.t1"/>
    <property type="gene ID" value="L893_g6952"/>
</dbReference>
<dbReference type="Proteomes" id="UP000095287">
    <property type="component" value="Unplaced"/>
</dbReference>
<organism evidence="1 2">
    <name type="scientific">Steinernema glaseri</name>
    <dbReference type="NCBI Taxonomy" id="37863"/>
    <lineage>
        <taxon>Eukaryota</taxon>
        <taxon>Metazoa</taxon>
        <taxon>Ecdysozoa</taxon>
        <taxon>Nematoda</taxon>
        <taxon>Chromadorea</taxon>
        <taxon>Rhabditida</taxon>
        <taxon>Tylenchina</taxon>
        <taxon>Panagrolaimomorpha</taxon>
        <taxon>Strongyloidoidea</taxon>
        <taxon>Steinernematidae</taxon>
        <taxon>Steinernema</taxon>
    </lineage>
</organism>
<evidence type="ECO:0000313" key="2">
    <source>
        <dbReference type="WBParaSite" id="L893_g6952.t1"/>
    </source>
</evidence>
<name>A0A1I8AMH4_9BILA</name>
<dbReference type="AlphaFoldDB" id="A0A1I8AMH4"/>
<proteinExistence type="predicted"/>
<sequence length="248" mass="27897">MNSRRCWAVVVTGMPGKPRSPQVLKRPAHKCEERALERAEKKLAHILKKHKNPDASSEESTLSDSSLLGGDTVTSTCKSTYLARKTSTTKVGEDDCFSQVFKDGKGNDYTCRTNYFECDGKQMVSRQIWPNSLKPRLMEVNQMKRIVRNKMSAEDVRKLIVNGGNVDPSLPSKDEHEPSYVEGSSISIPTVNCRLPLNANVAGFNLDMDLKVKVGDEKARDVKMRLEMPNFEMKRVMIDGQLCAVYEH</sequence>
<protein>
    <submittedName>
        <fullName evidence="2">SHSP domain-containing protein</fullName>
    </submittedName>
</protein>